<dbReference type="EMBL" id="LNIX01000004">
    <property type="protein sequence ID" value="OXA56492.1"/>
    <property type="molecule type" value="Genomic_DNA"/>
</dbReference>
<sequence>MEKFDDRIASQRIPTVPLFVEKTSMAVCGHGSRSVATAQVENFELSVCWGSVMKKTSKMLKRDGPFIIWGSVKIFLFGKNLAHLRKSGLGLNQVFEEETRPHPGRREREVTHGIHGCVMVPGSSGHYSLHYMRLPSGIPTDLDKPDRIQT</sequence>
<comment type="caution">
    <text evidence="1">The sequence shown here is derived from an EMBL/GenBank/DDBJ whole genome shotgun (WGS) entry which is preliminary data.</text>
</comment>
<evidence type="ECO:0000313" key="2">
    <source>
        <dbReference type="Proteomes" id="UP000198287"/>
    </source>
</evidence>
<reference evidence="1 2" key="1">
    <citation type="submission" date="2015-12" db="EMBL/GenBank/DDBJ databases">
        <title>The genome of Folsomia candida.</title>
        <authorList>
            <person name="Faddeeva A."/>
            <person name="Derks M.F."/>
            <person name="Anvar Y."/>
            <person name="Smit S."/>
            <person name="Van Straalen N."/>
            <person name="Roelofs D."/>
        </authorList>
    </citation>
    <scope>NUCLEOTIDE SEQUENCE [LARGE SCALE GENOMIC DNA]</scope>
    <source>
        <strain evidence="1 2">VU population</strain>
        <tissue evidence="1">Whole body</tissue>
    </source>
</reference>
<evidence type="ECO:0000313" key="1">
    <source>
        <dbReference type="EMBL" id="OXA56492.1"/>
    </source>
</evidence>
<keyword evidence="2" id="KW-1185">Reference proteome</keyword>
<dbReference type="Proteomes" id="UP000198287">
    <property type="component" value="Unassembled WGS sequence"/>
</dbReference>
<organism evidence="1 2">
    <name type="scientific">Folsomia candida</name>
    <name type="common">Springtail</name>
    <dbReference type="NCBI Taxonomy" id="158441"/>
    <lineage>
        <taxon>Eukaryota</taxon>
        <taxon>Metazoa</taxon>
        <taxon>Ecdysozoa</taxon>
        <taxon>Arthropoda</taxon>
        <taxon>Hexapoda</taxon>
        <taxon>Collembola</taxon>
        <taxon>Entomobryomorpha</taxon>
        <taxon>Isotomoidea</taxon>
        <taxon>Isotomidae</taxon>
        <taxon>Proisotominae</taxon>
        <taxon>Folsomia</taxon>
    </lineage>
</organism>
<accession>A0A226EG20</accession>
<gene>
    <name evidence="1" type="ORF">Fcan01_09714</name>
</gene>
<name>A0A226EG20_FOLCA</name>
<proteinExistence type="predicted"/>
<protein>
    <submittedName>
        <fullName evidence="1">Uncharacterized protein</fullName>
    </submittedName>
</protein>
<dbReference type="AlphaFoldDB" id="A0A226EG20"/>